<feature type="compositionally biased region" description="Basic and acidic residues" evidence="1">
    <location>
        <begin position="61"/>
        <end position="73"/>
    </location>
</feature>
<evidence type="ECO:0000256" key="1">
    <source>
        <dbReference type="SAM" id="MobiDB-lite"/>
    </source>
</evidence>
<reference evidence="2 3" key="1">
    <citation type="journal article" date="2012" name="Genome Biol.">
        <title>Genome and low-iron response of an oceanic diatom adapted to chronic iron limitation.</title>
        <authorList>
            <person name="Lommer M."/>
            <person name="Specht M."/>
            <person name="Roy A.S."/>
            <person name="Kraemer L."/>
            <person name="Andreson R."/>
            <person name="Gutowska M.A."/>
            <person name="Wolf J."/>
            <person name="Bergner S.V."/>
            <person name="Schilhabel M.B."/>
            <person name="Klostermeier U.C."/>
            <person name="Beiko R.G."/>
            <person name="Rosenstiel P."/>
            <person name="Hippler M."/>
            <person name="Laroche J."/>
        </authorList>
    </citation>
    <scope>NUCLEOTIDE SEQUENCE [LARGE SCALE GENOMIC DNA]</scope>
    <source>
        <strain evidence="2 3">CCMP1005</strain>
    </source>
</reference>
<evidence type="ECO:0000313" key="2">
    <source>
        <dbReference type="EMBL" id="EJK66313.1"/>
    </source>
</evidence>
<feature type="compositionally biased region" description="Low complexity" evidence="1">
    <location>
        <begin position="91"/>
        <end position="100"/>
    </location>
</feature>
<keyword evidence="3" id="KW-1185">Reference proteome</keyword>
<feature type="compositionally biased region" description="Polar residues" evidence="1">
    <location>
        <begin position="216"/>
        <end position="225"/>
    </location>
</feature>
<name>K0SJA4_THAOC</name>
<feature type="compositionally biased region" description="Basic and acidic residues" evidence="1">
    <location>
        <begin position="165"/>
        <end position="177"/>
    </location>
</feature>
<protein>
    <submittedName>
        <fullName evidence="2">Uncharacterized protein</fullName>
    </submittedName>
</protein>
<dbReference type="Proteomes" id="UP000266841">
    <property type="component" value="Unassembled WGS sequence"/>
</dbReference>
<feature type="region of interest" description="Disordered" evidence="1">
    <location>
        <begin position="1"/>
        <end position="29"/>
    </location>
</feature>
<accession>K0SJA4</accession>
<proteinExistence type="predicted"/>
<sequence length="308" mass="33116">RGREREEIGATGLDKLRPSQLESAAGPEFATSKHKYYVIGRRATTATAVQSQRGGCPRGPIRPDDACQRDDRGSAVLRRRSLSAERRGRSRALACPDRGGAPAGGDDERDDGSAPGSGKLGPTDPRDGPGAIDKTGASSAAAVISPVNARSDSREHPAPEVLSPDEVRLRILGRGEKQQQVGGQPNTTEQQRRERPKSFRELIRERRERNEADSGPPTSETDASRNIETLEDLVASLSHCLTGGQASAAAEYTSWLGDSLGVETVEDLAERVESSPGLLVAGNGTVGMWRKKEFCDAVRDVAARMRRR</sequence>
<feature type="compositionally biased region" description="Polar residues" evidence="1">
    <location>
        <begin position="178"/>
        <end position="189"/>
    </location>
</feature>
<feature type="non-terminal residue" evidence="2">
    <location>
        <position position="1"/>
    </location>
</feature>
<organism evidence="2 3">
    <name type="scientific">Thalassiosira oceanica</name>
    <name type="common">Marine diatom</name>
    <dbReference type="NCBI Taxonomy" id="159749"/>
    <lineage>
        <taxon>Eukaryota</taxon>
        <taxon>Sar</taxon>
        <taxon>Stramenopiles</taxon>
        <taxon>Ochrophyta</taxon>
        <taxon>Bacillariophyta</taxon>
        <taxon>Coscinodiscophyceae</taxon>
        <taxon>Thalassiosirophycidae</taxon>
        <taxon>Thalassiosirales</taxon>
        <taxon>Thalassiosiraceae</taxon>
        <taxon>Thalassiosira</taxon>
    </lineage>
</organism>
<feature type="region of interest" description="Disordered" evidence="1">
    <location>
        <begin position="46"/>
        <end position="225"/>
    </location>
</feature>
<dbReference type="EMBL" id="AGNL01015083">
    <property type="protein sequence ID" value="EJK66313.1"/>
    <property type="molecule type" value="Genomic_DNA"/>
</dbReference>
<dbReference type="AlphaFoldDB" id="K0SJA4"/>
<feature type="compositionally biased region" description="Basic and acidic residues" evidence="1">
    <location>
        <begin position="190"/>
        <end position="212"/>
    </location>
</feature>
<comment type="caution">
    <text evidence="2">The sequence shown here is derived from an EMBL/GenBank/DDBJ whole genome shotgun (WGS) entry which is preliminary data.</text>
</comment>
<gene>
    <name evidence="2" type="ORF">THAOC_12770</name>
</gene>
<evidence type="ECO:0000313" key="3">
    <source>
        <dbReference type="Proteomes" id="UP000266841"/>
    </source>
</evidence>